<dbReference type="Gene3D" id="3.40.640.10">
    <property type="entry name" value="Type I PLP-dependent aspartate aminotransferase-like (Major domain)"/>
    <property type="match status" value="1"/>
</dbReference>
<sequence>MTDHLPSYSQGDVKQALLAAGASGTIYSLVMPESEAVLAEVMDGGAAGRDAGLLEHYREAWTQKQDALHEGYFECWIAWSAPVVKFDAAAFPHRYPTAGASEGIFKLMAEYAARARSEGFGPTIHIFDGEYEGFPAYAASLGLLLVRHSRVDWPEVASRADRHAQFWISQPSAIDGSVWPHFDAFARKLAEDRPDIALVPDLTYVGNVARAFEVAIDLPNVTNFVFSHSKPFGGYYHRVGGVFSRKESPSLFGNKWFKNLLSLAWGSAMMDRFGVHELPRRYAGVQAEATRRIGHLLGVRNLAPADVNLLATAPVSDADSTLVRMLHRGSGDEAVVRLCATPAMAALIDPKLAASTAPQLLERWRAEGLA</sequence>
<gene>
    <name evidence="1" type="ORF">IRL76_12445</name>
</gene>
<evidence type="ECO:0000313" key="1">
    <source>
        <dbReference type="EMBL" id="QPC98638.1"/>
    </source>
</evidence>
<organism evidence="1 2">
    <name type="scientific">Qipengyuania soli</name>
    <dbReference type="NCBI Taxonomy" id="2782568"/>
    <lineage>
        <taxon>Bacteria</taxon>
        <taxon>Pseudomonadati</taxon>
        <taxon>Pseudomonadota</taxon>
        <taxon>Alphaproteobacteria</taxon>
        <taxon>Sphingomonadales</taxon>
        <taxon>Erythrobacteraceae</taxon>
        <taxon>Qipengyuania</taxon>
    </lineage>
</organism>
<dbReference type="Proteomes" id="UP000594459">
    <property type="component" value="Chromosome"/>
</dbReference>
<dbReference type="EMBL" id="CP064654">
    <property type="protein sequence ID" value="QPC98638.1"/>
    <property type="molecule type" value="Genomic_DNA"/>
</dbReference>
<dbReference type="KEGG" id="qso:IRL76_12445"/>
<proteinExistence type="predicted"/>
<dbReference type="SUPFAM" id="SSF53383">
    <property type="entry name" value="PLP-dependent transferases"/>
    <property type="match status" value="1"/>
</dbReference>
<evidence type="ECO:0008006" key="3">
    <source>
        <dbReference type="Google" id="ProtNLM"/>
    </source>
</evidence>
<reference evidence="1 2" key="1">
    <citation type="submission" date="2020-11" db="EMBL/GenBank/DDBJ databases">
        <title>The genome sequence of Erythrobacter sp. 6D36.</title>
        <authorList>
            <person name="Liu Y."/>
        </authorList>
    </citation>
    <scope>NUCLEOTIDE SEQUENCE [LARGE SCALE GENOMIC DNA]</scope>
    <source>
        <strain evidence="1 2">6D36</strain>
    </source>
</reference>
<dbReference type="InterPro" id="IPR015421">
    <property type="entry name" value="PyrdxlP-dep_Trfase_major"/>
</dbReference>
<keyword evidence="2" id="KW-1185">Reference proteome</keyword>
<dbReference type="AlphaFoldDB" id="A0A7S8F447"/>
<evidence type="ECO:0000313" key="2">
    <source>
        <dbReference type="Proteomes" id="UP000594459"/>
    </source>
</evidence>
<dbReference type="RefSeq" id="WP_200981642.1">
    <property type="nucleotide sequence ID" value="NZ_CP064654.1"/>
</dbReference>
<accession>A0A7S8F447</accession>
<protein>
    <recommendedName>
        <fullName evidence="3">Aminotransferase class I/II-fold pyridoxal phosphate-dependent enzyme</fullName>
    </recommendedName>
</protein>
<name>A0A7S8F447_9SPHN</name>
<dbReference type="InterPro" id="IPR015424">
    <property type="entry name" value="PyrdxlP-dep_Trfase"/>
</dbReference>